<comment type="pathway">
    <text evidence="2">Secondary metabolite metabolism; methylglyoxal degradation; (R)-lactate from methylglyoxal: step 1/2.</text>
</comment>
<dbReference type="PROSITE" id="PS51819">
    <property type="entry name" value="VOC"/>
    <property type="match status" value="1"/>
</dbReference>
<dbReference type="GO" id="GO:0004462">
    <property type="term" value="F:lactoylglutathione lyase activity"/>
    <property type="evidence" value="ECO:0007669"/>
    <property type="project" value="UniProtKB-EC"/>
</dbReference>
<accession>A0A383BIG2</accession>
<gene>
    <name evidence="13" type="ORF">METZ01_LOCUS472427</name>
</gene>
<dbReference type="PROSITE" id="PS00935">
    <property type="entry name" value="GLYOXALASE_I_2"/>
    <property type="match status" value="1"/>
</dbReference>
<evidence type="ECO:0000256" key="2">
    <source>
        <dbReference type="ARBA" id="ARBA00005008"/>
    </source>
</evidence>
<dbReference type="Gene3D" id="3.10.180.10">
    <property type="entry name" value="2,3-Dihydroxybiphenyl 1,2-Dioxygenase, domain 1"/>
    <property type="match status" value="1"/>
</dbReference>
<dbReference type="InterPro" id="IPR018146">
    <property type="entry name" value="Glyoxalase_1_CS"/>
</dbReference>
<dbReference type="GO" id="GO:0046872">
    <property type="term" value="F:metal ion binding"/>
    <property type="evidence" value="ECO:0007669"/>
    <property type="project" value="UniProtKB-KW"/>
</dbReference>
<evidence type="ECO:0000256" key="11">
    <source>
        <dbReference type="ARBA" id="ARBA00033298"/>
    </source>
</evidence>
<dbReference type="EC" id="4.4.1.5" evidence="4"/>
<feature type="domain" description="VOC" evidence="12">
    <location>
        <begin position="18"/>
        <end position="166"/>
    </location>
</feature>
<evidence type="ECO:0000256" key="3">
    <source>
        <dbReference type="ARBA" id="ARBA00010363"/>
    </source>
</evidence>
<dbReference type="UniPathway" id="UPA00619">
    <property type="reaction ID" value="UER00675"/>
</dbReference>
<evidence type="ECO:0000256" key="5">
    <source>
        <dbReference type="ARBA" id="ARBA00022723"/>
    </source>
</evidence>
<evidence type="ECO:0000313" key="13">
    <source>
        <dbReference type="EMBL" id="SVE19573.1"/>
    </source>
</evidence>
<dbReference type="AlphaFoldDB" id="A0A383BIG2"/>
<comment type="cofactor">
    <cofactor evidence="1">
        <name>Zn(2+)</name>
        <dbReference type="ChEBI" id="CHEBI:29105"/>
    </cofactor>
</comment>
<dbReference type="InterPro" id="IPR004361">
    <property type="entry name" value="Glyoxalase_1"/>
</dbReference>
<dbReference type="PANTHER" id="PTHR10374">
    <property type="entry name" value="LACTOYLGLUTATHIONE LYASE GLYOXALASE I"/>
    <property type="match status" value="1"/>
</dbReference>
<evidence type="ECO:0000256" key="9">
    <source>
        <dbReference type="ARBA" id="ARBA00030892"/>
    </source>
</evidence>
<dbReference type="InterPro" id="IPR029068">
    <property type="entry name" value="Glyas_Bleomycin-R_OHBP_Dase"/>
</dbReference>
<keyword evidence="7" id="KW-0456">Lyase</keyword>
<keyword evidence="5" id="KW-0479">Metal-binding</keyword>
<dbReference type="Pfam" id="PF00903">
    <property type="entry name" value="Glyoxalase"/>
    <property type="match status" value="1"/>
</dbReference>
<evidence type="ECO:0000256" key="6">
    <source>
        <dbReference type="ARBA" id="ARBA00022833"/>
    </source>
</evidence>
<reference evidence="13" key="1">
    <citation type="submission" date="2018-05" db="EMBL/GenBank/DDBJ databases">
        <authorList>
            <person name="Lanie J.A."/>
            <person name="Ng W.-L."/>
            <person name="Kazmierczak K.M."/>
            <person name="Andrzejewski T.M."/>
            <person name="Davidsen T.M."/>
            <person name="Wayne K.J."/>
            <person name="Tettelin H."/>
            <person name="Glass J.I."/>
            <person name="Rusch D."/>
            <person name="Podicherti R."/>
            <person name="Tsui H.-C.T."/>
            <person name="Winkler M.E."/>
        </authorList>
    </citation>
    <scope>NUCLEOTIDE SEQUENCE</scope>
</reference>
<evidence type="ECO:0000256" key="10">
    <source>
        <dbReference type="ARBA" id="ARBA00032460"/>
    </source>
</evidence>
<sequence>MKIKELDKPNARGTEEFIMNQTMMRIKDPHISLYFYVNVLGMTLLKRLDFPDMEFTLYFLGYLREEDEPVPEDPQERTEYVFSQKAMIELTHNWGTEKDDSFSYHDGNTDPRGFGHIGITVPDVYTASHRFEELGIEFVKKPDDGNMKGLAFIKDPDGYWIEILSAKNSAKFSTN</sequence>
<dbReference type="CDD" id="cd07233">
    <property type="entry name" value="GlxI_Zn"/>
    <property type="match status" value="1"/>
</dbReference>
<evidence type="ECO:0000256" key="8">
    <source>
        <dbReference type="ARBA" id="ARBA00030291"/>
    </source>
</evidence>
<evidence type="ECO:0000256" key="1">
    <source>
        <dbReference type="ARBA" id="ARBA00001947"/>
    </source>
</evidence>
<evidence type="ECO:0000256" key="7">
    <source>
        <dbReference type="ARBA" id="ARBA00023239"/>
    </source>
</evidence>
<dbReference type="SUPFAM" id="SSF54593">
    <property type="entry name" value="Glyoxalase/Bleomycin resistance protein/Dihydroxybiphenyl dioxygenase"/>
    <property type="match status" value="1"/>
</dbReference>
<name>A0A383BIG2_9ZZZZ</name>
<organism evidence="13">
    <name type="scientific">marine metagenome</name>
    <dbReference type="NCBI Taxonomy" id="408172"/>
    <lineage>
        <taxon>unclassified sequences</taxon>
        <taxon>metagenomes</taxon>
        <taxon>ecological metagenomes</taxon>
    </lineage>
</organism>
<proteinExistence type="inferred from homology"/>
<dbReference type="PANTHER" id="PTHR10374:SF30">
    <property type="entry name" value="LACTOYLGLUTATHIONE LYASE"/>
    <property type="match status" value="1"/>
</dbReference>
<comment type="similarity">
    <text evidence="3">Belongs to the glyoxalase I family.</text>
</comment>
<dbReference type="EMBL" id="UINC01200612">
    <property type="protein sequence ID" value="SVE19573.1"/>
    <property type="molecule type" value="Genomic_DNA"/>
</dbReference>
<dbReference type="InterPro" id="IPR004360">
    <property type="entry name" value="Glyas_Fos-R_dOase_dom"/>
</dbReference>
<evidence type="ECO:0000259" key="12">
    <source>
        <dbReference type="PROSITE" id="PS51819"/>
    </source>
</evidence>
<keyword evidence="6" id="KW-0862">Zinc</keyword>
<evidence type="ECO:0000256" key="4">
    <source>
        <dbReference type="ARBA" id="ARBA00012081"/>
    </source>
</evidence>
<protein>
    <recommendedName>
        <fullName evidence="4">lactoylglutathione lyase</fullName>
        <ecNumber evidence="4">4.4.1.5</ecNumber>
    </recommendedName>
    <alternativeName>
        <fullName evidence="9">Aldoketomutase</fullName>
    </alternativeName>
    <alternativeName>
        <fullName evidence="8">Ketone-aldehyde mutase</fullName>
    </alternativeName>
    <alternativeName>
        <fullName evidence="10">Methylglyoxalase</fullName>
    </alternativeName>
    <alternativeName>
        <fullName evidence="11">S-D-lactoylglutathione methylglyoxal lyase</fullName>
    </alternativeName>
</protein>
<dbReference type="InterPro" id="IPR037523">
    <property type="entry name" value="VOC_core"/>
</dbReference>
<dbReference type="NCBIfam" id="TIGR00068">
    <property type="entry name" value="glyox_I"/>
    <property type="match status" value="1"/>
</dbReference>